<dbReference type="EMBL" id="JABTTQ020001468">
    <property type="protein sequence ID" value="KAK6131095.1"/>
    <property type="molecule type" value="Genomic_DNA"/>
</dbReference>
<evidence type="ECO:0000313" key="3">
    <source>
        <dbReference type="Proteomes" id="UP001318860"/>
    </source>
</evidence>
<feature type="domain" description="DUF4283" evidence="1">
    <location>
        <begin position="35"/>
        <end position="110"/>
    </location>
</feature>
<dbReference type="Proteomes" id="UP001318860">
    <property type="component" value="Unassembled WGS sequence"/>
</dbReference>
<proteinExistence type="predicted"/>
<keyword evidence="3" id="KW-1185">Reference proteome</keyword>
<dbReference type="Pfam" id="PF14111">
    <property type="entry name" value="DUF4283"/>
    <property type="match status" value="1"/>
</dbReference>
<dbReference type="InterPro" id="IPR040256">
    <property type="entry name" value="At4g02000-like"/>
</dbReference>
<gene>
    <name evidence="2" type="ORF">DH2020_035171</name>
</gene>
<evidence type="ECO:0000313" key="2">
    <source>
        <dbReference type="EMBL" id="KAK6131095.1"/>
    </source>
</evidence>
<dbReference type="InterPro" id="IPR025558">
    <property type="entry name" value="DUF4283"/>
</dbReference>
<name>A0ABR0VAX8_REHGL</name>
<dbReference type="PANTHER" id="PTHR31286">
    <property type="entry name" value="GLYCINE-RICH CELL WALL STRUCTURAL PROTEIN 1.8-LIKE"/>
    <property type="match status" value="1"/>
</dbReference>
<comment type="caution">
    <text evidence="2">The sequence shown here is derived from an EMBL/GenBank/DDBJ whole genome shotgun (WGS) entry which is preliminary data.</text>
</comment>
<sequence>MDPDDVARLLSDIKLLPSTDKEKLVLDDKTLKLGAEKSGRCLIAKVFASKAINREAFRQQMPRLLQTTRKVEIETAGSNFFVFEFCSMADRRRVLEEGPWNFFNNLIIFKEPEGFQTPSEMSFDSVTLWVQCHNVPIAFMQKNIAEMIGNRIGRVEDIDYGEEGSLLGKFLRIRVNINISEPLK</sequence>
<protein>
    <recommendedName>
        <fullName evidence="1">DUF4283 domain-containing protein</fullName>
    </recommendedName>
</protein>
<dbReference type="PANTHER" id="PTHR31286:SF167">
    <property type="entry name" value="OS09G0268800 PROTEIN"/>
    <property type="match status" value="1"/>
</dbReference>
<evidence type="ECO:0000259" key="1">
    <source>
        <dbReference type="Pfam" id="PF14111"/>
    </source>
</evidence>
<accession>A0ABR0VAX8</accession>
<reference evidence="2 3" key="1">
    <citation type="journal article" date="2021" name="Comput. Struct. Biotechnol. J.">
        <title>De novo genome assembly of the potent medicinal plant Rehmannia glutinosa using nanopore technology.</title>
        <authorList>
            <person name="Ma L."/>
            <person name="Dong C."/>
            <person name="Song C."/>
            <person name="Wang X."/>
            <person name="Zheng X."/>
            <person name="Niu Y."/>
            <person name="Chen S."/>
            <person name="Feng W."/>
        </authorList>
    </citation>
    <scope>NUCLEOTIDE SEQUENCE [LARGE SCALE GENOMIC DNA]</scope>
    <source>
        <strain evidence="2">DH-2019</strain>
    </source>
</reference>
<organism evidence="2 3">
    <name type="scientific">Rehmannia glutinosa</name>
    <name type="common">Chinese foxglove</name>
    <dbReference type="NCBI Taxonomy" id="99300"/>
    <lineage>
        <taxon>Eukaryota</taxon>
        <taxon>Viridiplantae</taxon>
        <taxon>Streptophyta</taxon>
        <taxon>Embryophyta</taxon>
        <taxon>Tracheophyta</taxon>
        <taxon>Spermatophyta</taxon>
        <taxon>Magnoliopsida</taxon>
        <taxon>eudicotyledons</taxon>
        <taxon>Gunneridae</taxon>
        <taxon>Pentapetalae</taxon>
        <taxon>asterids</taxon>
        <taxon>lamiids</taxon>
        <taxon>Lamiales</taxon>
        <taxon>Orobanchaceae</taxon>
        <taxon>Rehmannieae</taxon>
        <taxon>Rehmannia</taxon>
    </lineage>
</organism>